<organism evidence="1 2">
    <name type="scientific">Myodes glareolus</name>
    <name type="common">Bank vole</name>
    <name type="synonym">Clethrionomys glareolus</name>
    <dbReference type="NCBI Taxonomy" id="447135"/>
    <lineage>
        <taxon>Eukaryota</taxon>
        <taxon>Metazoa</taxon>
        <taxon>Chordata</taxon>
        <taxon>Craniata</taxon>
        <taxon>Vertebrata</taxon>
        <taxon>Euteleostomi</taxon>
        <taxon>Mammalia</taxon>
        <taxon>Eutheria</taxon>
        <taxon>Euarchontoglires</taxon>
        <taxon>Glires</taxon>
        <taxon>Rodentia</taxon>
        <taxon>Myomorpha</taxon>
        <taxon>Muroidea</taxon>
        <taxon>Cricetidae</taxon>
        <taxon>Arvicolinae</taxon>
        <taxon>Myodes</taxon>
    </lineage>
</organism>
<sequence length="51" mass="6198">MWSDIPNSWTPTKTWPLSFQTFSTMRQKHSCYSREILFIVPRHYYRSSGKN</sequence>
<evidence type="ECO:0000313" key="1">
    <source>
        <dbReference type="EMBL" id="KAK7797795.1"/>
    </source>
</evidence>
<protein>
    <submittedName>
        <fullName evidence="1">Uncharacterized protein</fullName>
    </submittedName>
</protein>
<proteinExistence type="predicted"/>
<name>A0AAW0H8S6_MYOGA</name>
<dbReference type="EMBL" id="JBBHLL010000774">
    <property type="protein sequence ID" value="KAK7797795.1"/>
    <property type="molecule type" value="Genomic_DNA"/>
</dbReference>
<comment type="caution">
    <text evidence="1">The sequence shown here is derived from an EMBL/GenBank/DDBJ whole genome shotgun (WGS) entry which is preliminary data.</text>
</comment>
<gene>
    <name evidence="1" type="ORF">U0070_013773</name>
</gene>
<accession>A0AAW0H8S6</accession>
<evidence type="ECO:0000313" key="2">
    <source>
        <dbReference type="Proteomes" id="UP001488838"/>
    </source>
</evidence>
<reference evidence="1 2" key="1">
    <citation type="journal article" date="2023" name="bioRxiv">
        <title>Conserved and derived expression patterns and positive selection on dental genes reveal complex evolutionary context of ever-growing rodent molars.</title>
        <authorList>
            <person name="Calamari Z.T."/>
            <person name="Song A."/>
            <person name="Cohen E."/>
            <person name="Akter M."/>
            <person name="Roy R.D."/>
            <person name="Hallikas O."/>
            <person name="Christensen M.M."/>
            <person name="Li P."/>
            <person name="Marangoni P."/>
            <person name="Jernvall J."/>
            <person name="Klein O.D."/>
        </authorList>
    </citation>
    <scope>NUCLEOTIDE SEQUENCE [LARGE SCALE GENOMIC DNA]</scope>
    <source>
        <strain evidence="1">V071</strain>
    </source>
</reference>
<dbReference type="Proteomes" id="UP001488838">
    <property type="component" value="Unassembled WGS sequence"/>
</dbReference>
<dbReference type="AlphaFoldDB" id="A0AAW0H8S6"/>
<keyword evidence="2" id="KW-1185">Reference proteome</keyword>